<dbReference type="SUPFAM" id="SSF55136">
    <property type="entry name" value="Probable bacterial effector-binding domain"/>
    <property type="match status" value="1"/>
</dbReference>
<accession>A0A3Q2XWE8</accession>
<dbReference type="CTD" id="23593"/>
<reference evidence="2" key="1">
    <citation type="submission" date="2025-08" db="UniProtKB">
        <authorList>
            <consortium name="Ensembl"/>
        </authorList>
    </citation>
    <scope>IDENTIFICATION</scope>
</reference>
<dbReference type="Ensembl" id="ENSHCOT00000015465.1">
    <property type="protein sequence ID" value="ENSHCOP00000009363.1"/>
    <property type="gene ID" value="ENSHCOG00000011772.1"/>
</dbReference>
<dbReference type="FunFam" id="3.20.80.10:FF:000002">
    <property type="entry name" value="Heme-binding protein 2"/>
    <property type="match status" value="1"/>
</dbReference>
<dbReference type="RefSeq" id="XP_019729291.1">
    <property type="nucleotide sequence ID" value="XM_019873732.1"/>
</dbReference>
<dbReference type="Pfam" id="PF04832">
    <property type="entry name" value="SOUL"/>
    <property type="match status" value="1"/>
</dbReference>
<dbReference type="OrthoDB" id="6424451at2759"/>
<reference evidence="2" key="2">
    <citation type="submission" date="2025-09" db="UniProtKB">
        <authorList>
            <consortium name="Ensembl"/>
        </authorList>
    </citation>
    <scope>IDENTIFICATION</scope>
</reference>
<dbReference type="PANTHER" id="PTHR11220:SF69">
    <property type="entry name" value="HEME-BINDING PROTEIN 2"/>
    <property type="match status" value="1"/>
</dbReference>
<sequence>MFKAVGQAFFSYGLQLPKFTAPELQPKDYEVRTYQAAKWVSTTLSGTSLDESKRVGFRRLFNYIQGNNYQKVKVEMTAPVTFRVDPGAGPACESHFTVSFFIPEEHRDAPPQPSDPDVFLENRDEFTAYVRTYGGFSNETLERDELLKLQESLRRDGVHFAERPYYVAGYDSPFKLVNRRNEVWLLKQNEQAQS</sequence>
<dbReference type="GO" id="GO:0020037">
    <property type="term" value="F:heme binding"/>
    <property type="evidence" value="ECO:0007669"/>
    <property type="project" value="TreeGrafter"/>
</dbReference>
<dbReference type="Proteomes" id="UP000264820">
    <property type="component" value="Unplaced"/>
</dbReference>
<dbReference type="GO" id="GO:0005737">
    <property type="term" value="C:cytoplasm"/>
    <property type="evidence" value="ECO:0007669"/>
    <property type="project" value="TreeGrafter"/>
</dbReference>
<organism evidence="2 3">
    <name type="scientific">Hippocampus comes</name>
    <name type="common">Tiger tail seahorse</name>
    <dbReference type="NCBI Taxonomy" id="109280"/>
    <lineage>
        <taxon>Eukaryota</taxon>
        <taxon>Metazoa</taxon>
        <taxon>Chordata</taxon>
        <taxon>Craniata</taxon>
        <taxon>Vertebrata</taxon>
        <taxon>Euteleostomi</taxon>
        <taxon>Actinopterygii</taxon>
        <taxon>Neopterygii</taxon>
        <taxon>Teleostei</taxon>
        <taxon>Neoteleostei</taxon>
        <taxon>Acanthomorphata</taxon>
        <taxon>Syngnathiaria</taxon>
        <taxon>Syngnathiformes</taxon>
        <taxon>Syngnathoidei</taxon>
        <taxon>Syngnathidae</taxon>
        <taxon>Hippocampus</taxon>
    </lineage>
</organism>
<name>A0A3Q2XWE8_HIPCM</name>
<dbReference type="STRING" id="109280.ENSHCOP00000009363"/>
<keyword evidence="3" id="KW-1185">Reference proteome</keyword>
<dbReference type="InterPro" id="IPR006917">
    <property type="entry name" value="SOUL_heme-bd"/>
</dbReference>
<evidence type="ECO:0000313" key="2">
    <source>
        <dbReference type="Ensembl" id="ENSHCOP00000009363.1"/>
    </source>
</evidence>
<dbReference type="PANTHER" id="PTHR11220">
    <property type="entry name" value="HEME-BINDING PROTEIN-RELATED"/>
    <property type="match status" value="1"/>
</dbReference>
<proteinExistence type="inferred from homology"/>
<evidence type="ECO:0000313" key="3">
    <source>
        <dbReference type="Proteomes" id="UP000264820"/>
    </source>
</evidence>
<dbReference type="GeneID" id="109518096"/>
<comment type="similarity">
    <text evidence="1">Belongs to the HEBP family.</text>
</comment>
<dbReference type="AlphaFoldDB" id="A0A3Q2XWE8"/>
<dbReference type="Gene3D" id="3.20.80.10">
    <property type="entry name" value="Regulatory factor, effector binding domain"/>
    <property type="match status" value="1"/>
</dbReference>
<dbReference type="OMA" id="YEIRTYH"/>
<evidence type="ECO:0000256" key="1">
    <source>
        <dbReference type="ARBA" id="ARBA00009817"/>
    </source>
</evidence>
<protein>
    <submittedName>
        <fullName evidence="2">Heme binding protein 2</fullName>
    </submittedName>
</protein>
<dbReference type="KEGG" id="hcq:109518096"/>
<dbReference type="GeneTree" id="ENSGT00940000160412"/>
<dbReference type="InterPro" id="IPR011256">
    <property type="entry name" value="Reg_factor_effector_dom_sf"/>
</dbReference>